<dbReference type="EMBL" id="RWGX01000005">
    <property type="protein sequence ID" value="RVU87123.1"/>
    <property type="molecule type" value="Genomic_DNA"/>
</dbReference>
<evidence type="ECO:0000313" key="1">
    <source>
        <dbReference type="EMBL" id="RVU87123.1"/>
    </source>
</evidence>
<proteinExistence type="predicted"/>
<organism evidence="1">
    <name type="scientific">Flavobacterium columnare</name>
    <dbReference type="NCBI Taxonomy" id="996"/>
    <lineage>
        <taxon>Bacteria</taxon>
        <taxon>Pseudomonadati</taxon>
        <taxon>Bacteroidota</taxon>
        <taxon>Flavobacteriia</taxon>
        <taxon>Flavobacteriales</taxon>
        <taxon>Flavobacteriaceae</taxon>
        <taxon>Flavobacterium</taxon>
    </lineage>
</organism>
<reference evidence="1" key="1">
    <citation type="submission" date="2018-12" db="EMBL/GenBank/DDBJ databases">
        <title>Draft genome sequence of Flaovobacterium columnare BGFS27 isolated from channel catfish in Alabama.</title>
        <authorList>
            <person name="Cai W."/>
            <person name="Arias C."/>
        </authorList>
    </citation>
    <scope>NUCLEOTIDE SEQUENCE [LARGE SCALE GENOMIC DNA]</scope>
    <source>
        <strain evidence="1">BGFS27</strain>
    </source>
</reference>
<comment type="caution">
    <text evidence="1">The sequence shown here is derived from an EMBL/GenBank/DDBJ whole genome shotgun (WGS) entry which is preliminary data.</text>
</comment>
<sequence length="265" mass="31251">MYKNPFYLAEIQIRNCQAELLINDVPCFDSYKEGGTAVDWPINEYILNSGRQFYTINANCFENENKISKYASIDFKITVRDAFDFSIPKQIIKQHLKISFEEKDIQMYSTGGFFEAQIPYTLEGWTNSFSFSDYVNGNNTIKQKLFNELEEYYELFHQIIKNRDTNKYNLINSQRFEEITTAFYLTKEEKESRKNTILNSSKQDVHKIDFSNYSLKFYGNKNQLVAIKIKDQPCGFVFENQEGMIITELALFHQKNNENKLSLIR</sequence>
<protein>
    <submittedName>
        <fullName evidence="1">Uncharacterized protein</fullName>
    </submittedName>
</protein>
<accession>A0AA94F076</accession>
<dbReference type="RefSeq" id="WP_088419063.1">
    <property type="nucleotide sequence ID" value="NZ_CP146888.1"/>
</dbReference>
<dbReference type="AlphaFoldDB" id="A0AA94F076"/>
<gene>
    <name evidence="1" type="ORF">EJB19_12305</name>
</gene>
<name>A0AA94F076_9FLAO</name>